<dbReference type="Pfam" id="PF13585">
    <property type="entry name" value="CHU_C"/>
    <property type="match status" value="1"/>
</dbReference>
<dbReference type="Proteomes" id="UP000502756">
    <property type="component" value="Chromosome"/>
</dbReference>
<dbReference type="InterPro" id="IPR007110">
    <property type="entry name" value="Ig-like_dom"/>
</dbReference>
<dbReference type="EMBL" id="CP053435">
    <property type="protein sequence ID" value="QJW91960.1"/>
    <property type="molecule type" value="Genomic_DNA"/>
</dbReference>
<protein>
    <submittedName>
        <fullName evidence="3">Gliding motility-associated C-terminal domain-containing protein</fullName>
    </submittedName>
</protein>
<feature type="signal peptide" evidence="1">
    <location>
        <begin position="1"/>
        <end position="23"/>
    </location>
</feature>
<evidence type="ECO:0000259" key="2">
    <source>
        <dbReference type="PROSITE" id="PS50835"/>
    </source>
</evidence>
<evidence type="ECO:0000313" key="3">
    <source>
        <dbReference type="EMBL" id="QJW91960.1"/>
    </source>
</evidence>
<dbReference type="NCBIfam" id="TIGR04131">
    <property type="entry name" value="Bac_Flav_CTERM"/>
    <property type="match status" value="1"/>
</dbReference>
<dbReference type="InterPro" id="IPR013783">
    <property type="entry name" value="Ig-like_fold"/>
</dbReference>
<dbReference type="PROSITE" id="PS50835">
    <property type="entry name" value="IG_LIKE"/>
    <property type="match status" value="1"/>
</dbReference>
<evidence type="ECO:0000313" key="4">
    <source>
        <dbReference type="Proteomes" id="UP000502756"/>
    </source>
</evidence>
<sequence>MCRLIGWLSKTLLAFSISYTAFATHQVGGHLEMRAIGTVPGRYRIIVTNYLESGPRADSQTGGALGIFRKRDNAQMMTFGVAETGQRQPIIYANEVCAEQRNLRFIVATFEAEIQLDPARYDDPLGYYISYQTRNRNGGIDNILNPLQTGFTFYLEFPALQQGGQLVLNSSPRFGTINGEYVCIGEPFTFPFGGTDPDDDELRYSMITPLDQTGTGRNMVLPGPYPNVTWVSGYGASNAIPGSPTLSVNPQTGQLSVTATELGLFVFAVKVEEFRSGIKIGEVRRDFQLLVIDCPPTTTPDPTIRLQARPVGITEATLCQGDSAVVLATVNPNWNYQWRRDGVNLANATHPTLTVGQSGEYTVVVSLKSTCSKTAYSKPIKINVVSLDGGLKTTGHLCATTGSVTIRAASDPGVTYQWYRDGRLMANQRLDSLVITQAGRYQAVMTHATLGCIYRSQPLTIARSPVVQASIQSATGFNRLCPQDSLAMEGKGGLQYIWQLDGQVIAGATSTTYRAKTVGSYIVTAIDADGCRGVSTPFVVVAIPPVTVSFDSIPGVCGPNAPVLTLKGSPPGGEFAGIGVAETEFSPERAGVGNHKLTYTVKAAPECAGTVASRMAIVAPIPTVDLPDTITTYKGNTFALTPGLTGAPIQFAWSPPHYLDDPAQGSPNVVNIQDDITYALTATNATGCKARDSVYIRIVERLWVPDAFTPNGDGLNDVWQLIGIEAFPNAIVTIFNRWGEVVFLSDVGYHNPFTGTMHGTDLPSGLYAYTLRTIPGKPPIRGSLMLLR</sequence>
<dbReference type="InterPro" id="IPR026341">
    <property type="entry name" value="T9SS_type_B"/>
</dbReference>
<dbReference type="KEGG" id="stae:HNV11_22535"/>
<feature type="domain" description="Ig-like" evidence="2">
    <location>
        <begin position="398"/>
        <end position="460"/>
    </location>
</feature>
<dbReference type="Gene3D" id="2.60.40.10">
    <property type="entry name" value="Immunoglobulins"/>
    <property type="match status" value="1"/>
</dbReference>
<reference evidence="3 4" key="1">
    <citation type="submission" date="2020-05" db="EMBL/GenBank/DDBJ databases">
        <title>Genome sequencing of Spirosoma sp. TS118.</title>
        <authorList>
            <person name="Lee J.-H."/>
            <person name="Jeong S."/>
            <person name="Zhao L."/>
            <person name="Jung J.-H."/>
            <person name="Kim M.-K."/>
            <person name="Lim S."/>
        </authorList>
    </citation>
    <scope>NUCLEOTIDE SEQUENCE [LARGE SCALE GENOMIC DNA]</scope>
    <source>
        <strain evidence="3 4">TS118</strain>
    </source>
</reference>
<proteinExistence type="predicted"/>
<organism evidence="3 4">
    <name type="scientific">Spirosoma taeanense</name>
    <dbReference type="NCBI Taxonomy" id="2735870"/>
    <lineage>
        <taxon>Bacteria</taxon>
        <taxon>Pseudomonadati</taxon>
        <taxon>Bacteroidota</taxon>
        <taxon>Cytophagia</taxon>
        <taxon>Cytophagales</taxon>
        <taxon>Cytophagaceae</taxon>
        <taxon>Spirosoma</taxon>
    </lineage>
</organism>
<keyword evidence="4" id="KW-1185">Reference proteome</keyword>
<name>A0A6M5YF60_9BACT</name>
<evidence type="ECO:0000256" key="1">
    <source>
        <dbReference type="SAM" id="SignalP"/>
    </source>
</evidence>
<dbReference type="AlphaFoldDB" id="A0A6M5YF60"/>
<dbReference type="RefSeq" id="WP_171741812.1">
    <property type="nucleotide sequence ID" value="NZ_CP053435.1"/>
</dbReference>
<gene>
    <name evidence="3" type="ORF">HNV11_22535</name>
</gene>
<keyword evidence="1" id="KW-0732">Signal</keyword>
<accession>A0A6M5YF60</accession>
<feature type="chain" id="PRO_5026757776" evidence="1">
    <location>
        <begin position="24"/>
        <end position="788"/>
    </location>
</feature>